<dbReference type="InterPro" id="IPR052698">
    <property type="entry name" value="MoCofactor_Util/Proc"/>
</dbReference>
<feature type="domain" description="XdhC- CoxI" evidence="1">
    <location>
        <begin position="15"/>
        <end position="81"/>
    </location>
</feature>
<dbReference type="PANTHER" id="PTHR30388:SF4">
    <property type="entry name" value="MOLYBDENUM COFACTOR INSERTION CHAPERONE PAOD"/>
    <property type="match status" value="1"/>
</dbReference>
<dbReference type="Pfam" id="PF13478">
    <property type="entry name" value="XdhC_C"/>
    <property type="match status" value="1"/>
</dbReference>
<dbReference type="EMBL" id="UOED01000077">
    <property type="protein sequence ID" value="VAV92727.1"/>
    <property type="molecule type" value="Genomic_DNA"/>
</dbReference>
<evidence type="ECO:0000313" key="3">
    <source>
        <dbReference type="EMBL" id="VAV92727.1"/>
    </source>
</evidence>
<dbReference type="InterPro" id="IPR003777">
    <property type="entry name" value="XdhC_CoxI"/>
</dbReference>
<evidence type="ECO:0000259" key="2">
    <source>
        <dbReference type="Pfam" id="PF13478"/>
    </source>
</evidence>
<accession>A0A3B0RL53</accession>
<gene>
    <name evidence="3" type="ORF">MNBD_ALPHA02-2071</name>
</gene>
<proteinExistence type="predicted"/>
<organism evidence="3">
    <name type="scientific">hydrothermal vent metagenome</name>
    <dbReference type="NCBI Taxonomy" id="652676"/>
    <lineage>
        <taxon>unclassified sequences</taxon>
        <taxon>metagenomes</taxon>
        <taxon>ecological metagenomes</taxon>
    </lineage>
</organism>
<evidence type="ECO:0000259" key="1">
    <source>
        <dbReference type="Pfam" id="PF02625"/>
    </source>
</evidence>
<feature type="domain" description="XdhC Rossmann" evidence="2">
    <location>
        <begin position="167"/>
        <end position="308"/>
    </location>
</feature>
<dbReference type="Gene3D" id="3.40.50.720">
    <property type="entry name" value="NAD(P)-binding Rossmann-like Domain"/>
    <property type="match status" value="1"/>
</dbReference>
<protein>
    <submittedName>
        <fullName evidence="3">Xanthine and CO dehydrogenases maturation factor, XdhC/CoxF family</fullName>
    </submittedName>
</protein>
<dbReference type="Pfam" id="PF02625">
    <property type="entry name" value="XdhC_CoxI"/>
    <property type="match status" value="1"/>
</dbReference>
<reference evidence="3" key="1">
    <citation type="submission" date="2018-06" db="EMBL/GenBank/DDBJ databases">
        <authorList>
            <person name="Zhirakovskaya E."/>
        </authorList>
    </citation>
    <scope>NUCLEOTIDE SEQUENCE</scope>
</reference>
<sequence>MSADWKPIWEKVKQWHGAGRKVALATVVDTWGSSPRPTGSMMIVDDQGTMEGSVSGGCIEGAVIQAAREVMDGGKPHILDFSVSNDQAWDVGLSCGGRVRVLVESIGEKYPLIDKMLRATGPVILKTDCATGETTLEYGQNNSEKSKLIEVGDQIIFTQILEQPLDLVIIGAVHITQAMVKIAQSLDIAVTVIDPRTAFASKIRFPDIDLCTDWPDEALDARQITSGTAVVTLTHDPKLDDPALEIVLKSDAFYIASLGSRKTHAARVGRLTDRGFTAEQIARIHAPAGLDIGAKTPAEIALSVMAEMISIYRNGHNR</sequence>
<name>A0A3B0RL53_9ZZZZ</name>
<dbReference type="InterPro" id="IPR027051">
    <property type="entry name" value="XdhC_Rossmann_dom"/>
</dbReference>
<dbReference type="AlphaFoldDB" id="A0A3B0RL53"/>
<dbReference type="PANTHER" id="PTHR30388">
    <property type="entry name" value="ALDEHYDE OXIDOREDUCTASE MOLYBDENUM COFACTOR ASSEMBLY PROTEIN"/>
    <property type="match status" value="1"/>
</dbReference>